<gene>
    <name evidence="1" type="ORF">Amon02_000963400</name>
</gene>
<comment type="caution">
    <text evidence="1">The sequence shown here is derived from an EMBL/GenBank/DDBJ whole genome shotgun (WGS) entry which is preliminary data.</text>
</comment>
<protein>
    <submittedName>
        <fullName evidence="1">Unnamed protein product</fullName>
    </submittedName>
</protein>
<evidence type="ECO:0000313" key="2">
    <source>
        <dbReference type="Proteomes" id="UP001165064"/>
    </source>
</evidence>
<dbReference type="EMBL" id="BSXS01009142">
    <property type="protein sequence ID" value="GME94727.1"/>
    <property type="molecule type" value="Genomic_DNA"/>
</dbReference>
<dbReference type="Proteomes" id="UP001165064">
    <property type="component" value="Unassembled WGS sequence"/>
</dbReference>
<sequence length="126" mass="13621">MVKGAHGIIIVYDVTDQESFNNVNQWLQEIDRYATSGVVKLLVGNKCDLVDKKVVDYAIAKEFADSRGIQFLETSASQSTNVEQAFIVMSKQIKSQMASSQPANSSNKPSVNLSGTAVNSQQGGCC</sequence>
<name>A0ACB5TTU1_AMBMO</name>
<evidence type="ECO:0000313" key="1">
    <source>
        <dbReference type="EMBL" id="GME94727.1"/>
    </source>
</evidence>
<proteinExistence type="predicted"/>
<organism evidence="1 2">
    <name type="scientific">Ambrosiozyma monospora</name>
    <name type="common">Yeast</name>
    <name type="synonym">Endomycopsis monosporus</name>
    <dbReference type="NCBI Taxonomy" id="43982"/>
    <lineage>
        <taxon>Eukaryota</taxon>
        <taxon>Fungi</taxon>
        <taxon>Dikarya</taxon>
        <taxon>Ascomycota</taxon>
        <taxon>Saccharomycotina</taxon>
        <taxon>Pichiomycetes</taxon>
        <taxon>Pichiales</taxon>
        <taxon>Pichiaceae</taxon>
        <taxon>Ambrosiozyma</taxon>
    </lineage>
</organism>
<keyword evidence="2" id="KW-1185">Reference proteome</keyword>
<reference evidence="1" key="1">
    <citation type="submission" date="2023-04" db="EMBL/GenBank/DDBJ databases">
        <title>Ambrosiozyma monospora NBRC 10751.</title>
        <authorList>
            <person name="Ichikawa N."/>
            <person name="Sato H."/>
            <person name="Tonouchi N."/>
        </authorList>
    </citation>
    <scope>NUCLEOTIDE SEQUENCE</scope>
    <source>
        <strain evidence="1">NBRC 10751</strain>
    </source>
</reference>
<accession>A0ACB5TTU1</accession>